<protein>
    <recommendedName>
        <fullName evidence="5">Secreted protein</fullName>
    </recommendedName>
</protein>
<evidence type="ECO:0000256" key="2">
    <source>
        <dbReference type="SAM" id="SignalP"/>
    </source>
</evidence>
<dbReference type="AlphaFoldDB" id="A0A2H0V3A4"/>
<evidence type="ECO:0000313" key="4">
    <source>
        <dbReference type="Proteomes" id="UP000229901"/>
    </source>
</evidence>
<feature type="region of interest" description="Disordered" evidence="1">
    <location>
        <begin position="47"/>
        <end position="103"/>
    </location>
</feature>
<proteinExistence type="predicted"/>
<sequence>MRPKIFTCLTKNATAGARAAAVWAVVPASVAQSTSVMSCRHSETAWNHCNNDPVNQESSMNTRNDRLEAGPRKASASPARSGCTVTSQEPQLWPSARRHRCGL</sequence>
<evidence type="ECO:0000313" key="3">
    <source>
        <dbReference type="EMBL" id="PIR93576.1"/>
    </source>
</evidence>
<evidence type="ECO:0008006" key="5">
    <source>
        <dbReference type="Google" id="ProtNLM"/>
    </source>
</evidence>
<feature type="chain" id="PRO_5013560816" description="Secreted protein" evidence="2">
    <location>
        <begin position="20"/>
        <end position="103"/>
    </location>
</feature>
<keyword evidence="2" id="KW-0732">Signal</keyword>
<accession>A0A2H0V3A4</accession>
<gene>
    <name evidence="3" type="ORF">COT97_05820</name>
</gene>
<evidence type="ECO:0000256" key="1">
    <source>
        <dbReference type="SAM" id="MobiDB-lite"/>
    </source>
</evidence>
<dbReference type="Proteomes" id="UP000229901">
    <property type="component" value="Unassembled WGS sequence"/>
</dbReference>
<feature type="compositionally biased region" description="Polar residues" evidence="1">
    <location>
        <begin position="47"/>
        <end position="62"/>
    </location>
</feature>
<name>A0A2H0V3A4_9BACT</name>
<feature type="signal peptide" evidence="2">
    <location>
        <begin position="1"/>
        <end position="19"/>
    </location>
</feature>
<comment type="caution">
    <text evidence="3">The sequence shown here is derived from an EMBL/GenBank/DDBJ whole genome shotgun (WGS) entry which is preliminary data.</text>
</comment>
<reference evidence="4" key="1">
    <citation type="submission" date="2017-09" db="EMBL/GenBank/DDBJ databases">
        <title>Depth-based differentiation of microbial function through sediment-hosted aquifers and enrichment of novel symbionts in the deep terrestrial subsurface.</title>
        <authorList>
            <person name="Probst A.J."/>
            <person name="Ladd B."/>
            <person name="Jarett J.K."/>
            <person name="Geller-Mcgrath D.E."/>
            <person name="Sieber C.M.K."/>
            <person name="Emerson J.B."/>
            <person name="Anantharaman K."/>
            <person name="Thomas B.C."/>
            <person name="Malmstrom R."/>
            <person name="Stieglmeier M."/>
            <person name="Klingl A."/>
            <person name="Woyke T."/>
            <person name="Ryan C.M."/>
            <person name="Banfield J.F."/>
        </authorList>
    </citation>
    <scope>NUCLEOTIDE SEQUENCE [LARGE SCALE GENOMIC DNA]</scope>
</reference>
<organism evidence="3 4">
    <name type="scientific">Candidatus Falkowbacteria bacterium CG10_big_fil_rev_8_21_14_0_10_39_11</name>
    <dbReference type="NCBI Taxonomy" id="1974565"/>
    <lineage>
        <taxon>Bacteria</taxon>
        <taxon>Candidatus Falkowiibacteriota</taxon>
    </lineage>
</organism>
<dbReference type="EMBL" id="PFAP01000052">
    <property type="protein sequence ID" value="PIR93576.1"/>
    <property type="molecule type" value="Genomic_DNA"/>
</dbReference>